<comment type="catalytic activity">
    <reaction evidence="6">
        <text>a 6-O-methyl-2'-deoxyguanosine in DNA + L-cysteinyl-[protein] = S-methyl-L-cysteinyl-[protein] + a 2'-deoxyguanosine in DNA</text>
        <dbReference type="Rhea" id="RHEA:24000"/>
        <dbReference type="Rhea" id="RHEA-COMP:10131"/>
        <dbReference type="Rhea" id="RHEA-COMP:10132"/>
        <dbReference type="Rhea" id="RHEA-COMP:11367"/>
        <dbReference type="Rhea" id="RHEA-COMP:11368"/>
        <dbReference type="ChEBI" id="CHEBI:29950"/>
        <dbReference type="ChEBI" id="CHEBI:82612"/>
        <dbReference type="ChEBI" id="CHEBI:85445"/>
        <dbReference type="ChEBI" id="CHEBI:85448"/>
        <dbReference type="EC" id="2.1.1.63"/>
    </reaction>
</comment>
<proteinExistence type="predicted"/>
<evidence type="ECO:0000256" key="6">
    <source>
        <dbReference type="ARBA" id="ARBA00049348"/>
    </source>
</evidence>
<dbReference type="PANTHER" id="PTHR10815:SF5">
    <property type="entry name" value="METHYLATED-DNA--PROTEIN-CYSTEINE METHYLTRANSFERASE"/>
    <property type="match status" value="1"/>
</dbReference>
<dbReference type="AlphaFoldDB" id="V4RV38"/>
<gene>
    <name evidence="8" type="ORF">N177_0669</name>
</gene>
<feature type="domain" description="Methylated-DNA-[protein]-cysteine S-methyltransferase DNA binding" evidence="7">
    <location>
        <begin position="88"/>
        <end position="169"/>
    </location>
</feature>
<dbReference type="GO" id="GO:0003908">
    <property type="term" value="F:methylated-DNA-[protein]-cysteine S-methyltransferase activity"/>
    <property type="evidence" value="ECO:0007669"/>
    <property type="project" value="UniProtKB-EC"/>
</dbReference>
<evidence type="ECO:0000313" key="9">
    <source>
        <dbReference type="Proteomes" id="UP000017819"/>
    </source>
</evidence>
<dbReference type="InterPro" id="IPR001497">
    <property type="entry name" value="MethylDNA_cys_MeTrfase_AS"/>
</dbReference>
<organism evidence="8 9">
    <name type="scientific">Lutibaculum baratangense AMV1</name>
    <dbReference type="NCBI Taxonomy" id="631454"/>
    <lineage>
        <taxon>Bacteria</taxon>
        <taxon>Pseudomonadati</taxon>
        <taxon>Pseudomonadota</taxon>
        <taxon>Alphaproteobacteria</taxon>
        <taxon>Hyphomicrobiales</taxon>
        <taxon>Tepidamorphaceae</taxon>
        <taxon>Lutibaculum</taxon>
    </lineage>
</organism>
<evidence type="ECO:0000256" key="2">
    <source>
        <dbReference type="ARBA" id="ARBA00022603"/>
    </source>
</evidence>
<evidence type="ECO:0000256" key="1">
    <source>
        <dbReference type="ARBA" id="ARBA00001286"/>
    </source>
</evidence>
<dbReference type="SUPFAM" id="SSF46767">
    <property type="entry name" value="Methylated DNA-protein cysteine methyltransferase, C-terminal domain"/>
    <property type="match status" value="1"/>
</dbReference>
<name>V4RV38_9HYPH</name>
<keyword evidence="2 8" id="KW-0489">Methyltransferase</keyword>
<keyword evidence="9" id="KW-1185">Reference proteome</keyword>
<dbReference type="PATRIC" id="fig|631454.5.peg.659"/>
<dbReference type="Pfam" id="PF01035">
    <property type="entry name" value="DNA_binding_1"/>
    <property type="match status" value="1"/>
</dbReference>
<evidence type="ECO:0000313" key="8">
    <source>
        <dbReference type="EMBL" id="ESR26885.1"/>
    </source>
</evidence>
<dbReference type="InterPro" id="IPR014048">
    <property type="entry name" value="MethylDNA_cys_MeTrfase_DNA-bd"/>
</dbReference>
<sequence length="184" mass="19525">MDGIRFTPFATSIGTCAVAWRGERLVAVQLPERDEDETVRRIRRRHPGAAPGEPGPMGQAAIGGIVALLAGEARDLGSIDLDMDHLPEFDRCVYEVARRIPPGTTMTYGAVAQRCGRAVAAQAVGRSLGRNPFPIIVPCHRVLAAGGRIGGFSANGGIDTKRRILAIESAHAMGPPTLFDCLTS</sequence>
<keyword evidence="4" id="KW-0227">DNA damage</keyword>
<keyword evidence="5" id="KW-0234">DNA repair</keyword>
<dbReference type="Gene3D" id="1.10.10.10">
    <property type="entry name" value="Winged helix-like DNA-binding domain superfamily/Winged helix DNA-binding domain"/>
    <property type="match status" value="1"/>
</dbReference>
<dbReference type="STRING" id="631454.N177_0669"/>
<dbReference type="InterPro" id="IPR036631">
    <property type="entry name" value="MGMT_N_sf"/>
</dbReference>
<evidence type="ECO:0000256" key="5">
    <source>
        <dbReference type="ARBA" id="ARBA00023204"/>
    </source>
</evidence>
<accession>V4RV38</accession>
<protein>
    <submittedName>
        <fullName evidence="8">Methylated-DNA-protein-cysteine methyltransferase</fullName>
    </submittedName>
</protein>
<evidence type="ECO:0000256" key="3">
    <source>
        <dbReference type="ARBA" id="ARBA00022679"/>
    </source>
</evidence>
<dbReference type="OrthoDB" id="9802228at2"/>
<dbReference type="PANTHER" id="PTHR10815">
    <property type="entry name" value="METHYLATED-DNA--PROTEIN-CYSTEINE METHYLTRANSFERASE"/>
    <property type="match status" value="1"/>
</dbReference>
<dbReference type="GO" id="GO:0032259">
    <property type="term" value="P:methylation"/>
    <property type="evidence" value="ECO:0007669"/>
    <property type="project" value="UniProtKB-KW"/>
</dbReference>
<keyword evidence="3 8" id="KW-0808">Transferase</keyword>
<comment type="catalytic activity">
    <reaction evidence="1">
        <text>a 4-O-methyl-thymidine in DNA + L-cysteinyl-[protein] = a thymidine in DNA + S-methyl-L-cysteinyl-[protein]</text>
        <dbReference type="Rhea" id="RHEA:53428"/>
        <dbReference type="Rhea" id="RHEA-COMP:10131"/>
        <dbReference type="Rhea" id="RHEA-COMP:10132"/>
        <dbReference type="Rhea" id="RHEA-COMP:13555"/>
        <dbReference type="Rhea" id="RHEA-COMP:13556"/>
        <dbReference type="ChEBI" id="CHEBI:29950"/>
        <dbReference type="ChEBI" id="CHEBI:82612"/>
        <dbReference type="ChEBI" id="CHEBI:137386"/>
        <dbReference type="ChEBI" id="CHEBI:137387"/>
        <dbReference type="EC" id="2.1.1.63"/>
    </reaction>
</comment>
<dbReference type="eggNOG" id="COG0350">
    <property type="taxonomic scope" value="Bacteria"/>
</dbReference>
<dbReference type="SUPFAM" id="SSF53155">
    <property type="entry name" value="Methylated DNA-protein cysteine methyltransferase domain"/>
    <property type="match status" value="1"/>
</dbReference>
<dbReference type="PROSITE" id="PS00374">
    <property type="entry name" value="MGMT"/>
    <property type="match status" value="1"/>
</dbReference>
<evidence type="ECO:0000259" key="7">
    <source>
        <dbReference type="Pfam" id="PF01035"/>
    </source>
</evidence>
<evidence type="ECO:0000256" key="4">
    <source>
        <dbReference type="ARBA" id="ARBA00022763"/>
    </source>
</evidence>
<dbReference type="Proteomes" id="UP000017819">
    <property type="component" value="Unassembled WGS sequence"/>
</dbReference>
<dbReference type="CDD" id="cd06445">
    <property type="entry name" value="ATase"/>
    <property type="match status" value="1"/>
</dbReference>
<reference evidence="8 9" key="1">
    <citation type="journal article" date="2014" name="Genome Announc.">
        <title>Draft Genome Sequence of Lutibaculum baratangense Strain AMV1T, Isolated from a Mud Volcano in Andamans, India.</title>
        <authorList>
            <person name="Singh A."/>
            <person name="Sreenivas A."/>
            <person name="Sathyanarayana Reddy G."/>
            <person name="Pinnaka A.K."/>
            <person name="Shivaji S."/>
        </authorList>
    </citation>
    <scope>NUCLEOTIDE SEQUENCE [LARGE SCALE GENOMIC DNA]</scope>
    <source>
        <strain evidence="8 9">AMV1</strain>
    </source>
</reference>
<dbReference type="GO" id="GO:0006281">
    <property type="term" value="P:DNA repair"/>
    <property type="evidence" value="ECO:0007669"/>
    <property type="project" value="UniProtKB-KW"/>
</dbReference>
<dbReference type="NCBIfam" id="TIGR00589">
    <property type="entry name" value="ogt"/>
    <property type="match status" value="1"/>
</dbReference>
<dbReference type="RefSeq" id="WP_023430818.1">
    <property type="nucleotide sequence ID" value="NZ_AWXZ01000013.1"/>
</dbReference>
<dbReference type="EMBL" id="AWXZ01000013">
    <property type="protein sequence ID" value="ESR26885.1"/>
    <property type="molecule type" value="Genomic_DNA"/>
</dbReference>
<dbReference type="InterPro" id="IPR036217">
    <property type="entry name" value="MethylDNA_cys_MeTrfase_DNAb"/>
</dbReference>
<dbReference type="InterPro" id="IPR036388">
    <property type="entry name" value="WH-like_DNA-bd_sf"/>
</dbReference>
<comment type="caution">
    <text evidence="8">The sequence shown here is derived from an EMBL/GenBank/DDBJ whole genome shotgun (WGS) entry which is preliminary data.</text>
</comment>